<organism evidence="1 2">
    <name type="scientific">Planctopirus hydrillae</name>
    <dbReference type="NCBI Taxonomy" id="1841610"/>
    <lineage>
        <taxon>Bacteria</taxon>
        <taxon>Pseudomonadati</taxon>
        <taxon>Planctomycetota</taxon>
        <taxon>Planctomycetia</taxon>
        <taxon>Planctomycetales</taxon>
        <taxon>Planctomycetaceae</taxon>
        <taxon>Planctopirus</taxon>
    </lineage>
</organism>
<comment type="caution">
    <text evidence="1">The sequence shown here is derived from an EMBL/GenBank/DDBJ whole genome shotgun (WGS) entry which is preliminary data.</text>
</comment>
<protein>
    <submittedName>
        <fullName evidence="1">Uncharacterized protein</fullName>
    </submittedName>
</protein>
<dbReference type="EMBL" id="LYDR01000004">
    <property type="protein sequence ID" value="ODA36716.1"/>
    <property type="molecule type" value="Genomic_DNA"/>
</dbReference>
<dbReference type="OrthoDB" id="8617543at2"/>
<gene>
    <name evidence="1" type="ORF">A6X21_15335</name>
</gene>
<proteinExistence type="predicted"/>
<evidence type="ECO:0000313" key="1">
    <source>
        <dbReference type="EMBL" id="ODA36716.1"/>
    </source>
</evidence>
<dbReference type="Proteomes" id="UP000094828">
    <property type="component" value="Unassembled WGS sequence"/>
</dbReference>
<accession>A0A1C3ETY0</accession>
<evidence type="ECO:0000313" key="2">
    <source>
        <dbReference type="Proteomes" id="UP000094828"/>
    </source>
</evidence>
<name>A0A1C3ETY0_9PLAN</name>
<sequence length="110" mass="12652">MAAISETEIHVELRNAEAALATLGERETRLWERVKITPTQWRHNQYPNVGPVWVVAVMGKRCLYYNAVEGGWGWGRFESWGIVADYHWQQDEIQHAIHFLLFAIDNGGMG</sequence>
<keyword evidence="2" id="KW-1185">Reference proteome</keyword>
<dbReference type="AlphaFoldDB" id="A0A1C3ETY0"/>
<dbReference type="RefSeq" id="WP_068845222.1">
    <property type="nucleotide sequence ID" value="NZ_LYDR01000004.1"/>
</dbReference>
<reference evidence="1 2" key="1">
    <citation type="submission" date="2016-05" db="EMBL/GenBank/DDBJ databases">
        <title>Genomic and physiological characterization of Planctopirus sp. isolated from fresh water lake.</title>
        <authorList>
            <person name="Subhash Y."/>
            <person name="Ramana C."/>
        </authorList>
    </citation>
    <scope>NUCLEOTIDE SEQUENCE [LARGE SCALE GENOMIC DNA]</scope>
    <source>
        <strain evidence="1 2">JC280</strain>
    </source>
</reference>